<feature type="transmembrane region" description="Helical" evidence="7">
    <location>
        <begin position="71"/>
        <end position="101"/>
    </location>
</feature>
<evidence type="ECO:0000256" key="8">
    <source>
        <dbReference type="SAM" id="Coils"/>
    </source>
</evidence>
<reference evidence="10 11" key="1">
    <citation type="submission" date="2011-08" db="EMBL/GenBank/DDBJ databases">
        <title>The Genome Sequence of Clostridium hathewayi WAL-18680.</title>
        <authorList>
            <consortium name="The Broad Institute Genome Sequencing Platform"/>
            <person name="Earl A."/>
            <person name="Ward D."/>
            <person name="Feldgarden M."/>
            <person name="Gevers D."/>
            <person name="Finegold S.M."/>
            <person name="Summanen P.H."/>
            <person name="Molitoris D.R."/>
            <person name="Song M."/>
            <person name="Daigneault M."/>
            <person name="Allen-Vercoe E."/>
            <person name="Young S.K."/>
            <person name="Zeng Q."/>
            <person name="Gargeya S."/>
            <person name="Fitzgerald M."/>
            <person name="Haas B."/>
            <person name="Abouelleil A."/>
            <person name="Alvarado L."/>
            <person name="Arachchi H.M."/>
            <person name="Berlin A."/>
            <person name="Brown A."/>
            <person name="Chapman S.B."/>
            <person name="Chen Z."/>
            <person name="Dunbar C."/>
            <person name="Freedman E."/>
            <person name="Gearin G."/>
            <person name="Gellesch M."/>
            <person name="Goldberg J."/>
            <person name="Griggs A."/>
            <person name="Gujja S."/>
            <person name="Heiman D."/>
            <person name="Howarth C."/>
            <person name="Larson L."/>
            <person name="Lui A."/>
            <person name="MacDonald P.J.P."/>
            <person name="Montmayeur A."/>
            <person name="Murphy C."/>
            <person name="Neiman D."/>
            <person name="Pearson M."/>
            <person name="Priest M."/>
            <person name="Roberts A."/>
            <person name="Saif S."/>
            <person name="Shea T."/>
            <person name="Shenoy N."/>
            <person name="Sisk P."/>
            <person name="Stolte C."/>
            <person name="Sykes S."/>
            <person name="Wortman J."/>
            <person name="Nusbaum C."/>
            <person name="Birren B."/>
        </authorList>
    </citation>
    <scope>NUCLEOTIDE SEQUENCE [LARGE SCALE GENOMIC DNA]</scope>
    <source>
        <strain evidence="10 11">WAL-18680</strain>
    </source>
</reference>
<dbReference type="PROSITE" id="PS50928">
    <property type="entry name" value="ABC_TM1"/>
    <property type="match status" value="1"/>
</dbReference>
<feature type="transmembrane region" description="Helical" evidence="7">
    <location>
        <begin position="277"/>
        <end position="300"/>
    </location>
</feature>
<dbReference type="PATRIC" id="fig|742737.3.peg.1195"/>
<keyword evidence="5 7" id="KW-1133">Transmembrane helix</keyword>
<gene>
    <name evidence="10" type="ORF">HMPREF9473_01189</name>
</gene>
<accession>G5ICG2</accession>
<feature type="domain" description="ABC transmembrane type-1" evidence="9">
    <location>
        <begin position="130"/>
        <end position="349"/>
    </location>
</feature>
<evidence type="ECO:0000256" key="4">
    <source>
        <dbReference type="ARBA" id="ARBA00022692"/>
    </source>
</evidence>
<keyword evidence="8" id="KW-0175">Coiled coil</keyword>
<feature type="transmembrane region" description="Helical" evidence="7">
    <location>
        <begin position="219"/>
        <end position="242"/>
    </location>
</feature>
<sequence length="358" mass="40665">MEKKAKQIDQAKVKEKLAKLEPQLAELQRQLAETTDKRKQGKLVEKIEYTQGKIKQVKTGQRMSRQEKRDLIAYSFIAPNFIGFAVFTLVPIIFAFVLAFAKWDGNNAMEFVGLSNFFRAFTNDRFIASFKNTILYCIGTVPLTLAAALGLAIILNQKVKGRNFFRTVSFFPYVASLVAVAAVWNMLFSPQKSGPVNMLLYNLGVAANHLPKWSADKDWVMFTVVLFSVWKNMGYYMVIYLAGLQGINAELYEAASLDGANTWQRFRYITWPQLRPTTFFVTIILTINCFKVYDIVYMLAGGSNGILNKSAIVLVYHIYEEAFRNWDLGYASAVAMVLFLLVLAVTLIQFRGEKKYAN</sequence>
<dbReference type="PANTHER" id="PTHR30193:SF37">
    <property type="entry name" value="INNER MEMBRANE ABC TRANSPORTER PERMEASE PROTEIN YCJO"/>
    <property type="match status" value="1"/>
</dbReference>
<evidence type="ECO:0000259" key="9">
    <source>
        <dbReference type="PROSITE" id="PS50928"/>
    </source>
</evidence>
<feature type="transmembrane region" description="Helical" evidence="7">
    <location>
        <begin position="167"/>
        <end position="188"/>
    </location>
</feature>
<dbReference type="CDD" id="cd06261">
    <property type="entry name" value="TM_PBP2"/>
    <property type="match status" value="1"/>
</dbReference>
<evidence type="ECO:0000256" key="7">
    <source>
        <dbReference type="RuleBase" id="RU363032"/>
    </source>
</evidence>
<dbReference type="HOGENOM" id="CLU_016047_0_2_9"/>
<dbReference type="SUPFAM" id="SSF161098">
    <property type="entry name" value="MetI-like"/>
    <property type="match status" value="1"/>
</dbReference>
<organism evidence="10 11">
    <name type="scientific">Hungatella hathewayi WAL-18680</name>
    <dbReference type="NCBI Taxonomy" id="742737"/>
    <lineage>
        <taxon>Bacteria</taxon>
        <taxon>Bacillati</taxon>
        <taxon>Bacillota</taxon>
        <taxon>Clostridia</taxon>
        <taxon>Lachnospirales</taxon>
        <taxon>Lachnospiraceae</taxon>
        <taxon>Hungatella</taxon>
    </lineage>
</organism>
<dbReference type="GO" id="GO:0055085">
    <property type="term" value="P:transmembrane transport"/>
    <property type="evidence" value="ECO:0007669"/>
    <property type="project" value="InterPro"/>
</dbReference>
<name>G5ICG2_9FIRM</name>
<dbReference type="Gene3D" id="1.10.3720.10">
    <property type="entry name" value="MetI-like"/>
    <property type="match status" value="1"/>
</dbReference>
<feature type="transmembrane region" description="Helical" evidence="7">
    <location>
        <begin position="328"/>
        <end position="348"/>
    </location>
</feature>
<evidence type="ECO:0000256" key="3">
    <source>
        <dbReference type="ARBA" id="ARBA00022475"/>
    </source>
</evidence>
<evidence type="ECO:0000256" key="1">
    <source>
        <dbReference type="ARBA" id="ARBA00004651"/>
    </source>
</evidence>
<evidence type="ECO:0000313" key="11">
    <source>
        <dbReference type="Proteomes" id="UP000005384"/>
    </source>
</evidence>
<feature type="coiled-coil region" evidence="8">
    <location>
        <begin position="10"/>
        <end position="44"/>
    </location>
</feature>
<dbReference type="InterPro" id="IPR000515">
    <property type="entry name" value="MetI-like"/>
</dbReference>
<comment type="caution">
    <text evidence="10">The sequence shown here is derived from an EMBL/GenBank/DDBJ whole genome shotgun (WGS) entry which is preliminary data.</text>
</comment>
<proteinExistence type="inferred from homology"/>
<dbReference type="PANTHER" id="PTHR30193">
    <property type="entry name" value="ABC TRANSPORTER PERMEASE PROTEIN"/>
    <property type="match status" value="1"/>
</dbReference>
<protein>
    <recommendedName>
        <fullName evidence="9">ABC transmembrane type-1 domain-containing protein</fullName>
    </recommendedName>
</protein>
<keyword evidence="11" id="KW-1185">Reference proteome</keyword>
<dbReference type="GO" id="GO:0005886">
    <property type="term" value="C:plasma membrane"/>
    <property type="evidence" value="ECO:0007669"/>
    <property type="project" value="UniProtKB-SubCell"/>
</dbReference>
<comment type="subcellular location">
    <subcellularLocation>
        <location evidence="1 7">Cell membrane</location>
        <topology evidence="1 7">Multi-pass membrane protein</topology>
    </subcellularLocation>
</comment>
<dbReference type="Proteomes" id="UP000005384">
    <property type="component" value="Unassembled WGS sequence"/>
</dbReference>
<evidence type="ECO:0000256" key="2">
    <source>
        <dbReference type="ARBA" id="ARBA00022448"/>
    </source>
</evidence>
<dbReference type="OrthoDB" id="9779462at2"/>
<evidence type="ECO:0000313" key="10">
    <source>
        <dbReference type="EMBL" id="EHI60812.1"/>
    </source>
</evidence>
<dbReference type="EMBL" id="ADLN01000011">
    <property type="protein sequence ID" value="EHI60812.1"/>
    <property type="molecule type" value="Genomic_DNA"/>
</dbReference>
<keyword evidence="3" id="KW-1003">Cell membrane</keyword>
<dbReference type="InterPro" id="IPR035906">
    <property type="entry name" value="MetI-like_sf"/>
</dbReference>
<dbReference type="Pfam" id="PF00528">
    <property type="entry name" value="BPD_transp_1"/>
    <property type="match status" value="1"/>
</dbReference>
<dbReference type="InterPro" id="IPR051393">
    <property type="entry name" value="ABC_transporter_permease"/>
</dbReference>
<feature type="transmembrane region" description="Helical" evidence="7">
    <location>
        <begin position="133"/>
        <end position="155"/>
    </location>
</feature>
<evidence type="ECO:0000256" key="6">
    <source>
        <dbReference type="ARBA" id="ARBA00023136"/>
    </source>
</evidence>
<evidence type="ECO:0000256" key="5">
    <source>
        <dbReference type="ARBA" id="ARBA00022989"/>
    </source>
</evidence>
<keyword evidence="6 7" id="KW-0472">Membrane</keyword>
<keyword evidence="2 7" id="KW-0813">Transport</keyword>
<comment type="similarity">
    <text evidence="7">Belongs to the binding-protein-dependent transport system permease family.</text>
</comment>
<dbReference type="AlphaFoldDB" id="G5ICG2"/>
<keyword evidence="4 7" id="KW-0812">Transmembrane</keyword>
<dbReference type="RefSeq" id="WP_006779174.1">
    <property type="nucleotide sequence ID" value="NZ_CP040506.1"/>
</dbReference>